<comment type="caution">
    <text evidence="2">The sequence shown here is derived from an EMBL/GenBank/DDBJ whole genome shotgun (WGS) entry which is preliminary data.</text>
</comment>
<protein>
    <submittedName>
        <fullName evidence="2">Uncharacterized protein</fullName>
    </submittedName>
</protein>
<feature type="region of interest" description="Disordered" evidence="1">
    <location>
        <begin position="57"/>
        <end position="92"/>
    </location>
</feature>
<reference evidence="2" key="1">
    <citation type="submission" date="2021-01" db="EMBL/GenBank/DDBJ databases">
        <title>Whole genome shotgun sequence of Rhizocola hellebori NBRC 109834.</title>
        <authorList>
            <person name="Komaki H."/>
            <person name="Tamura T."/>
        </authorList>
    </citation>
    <scope>NUCLEOTIDE SEQUENCE</scope>
    <source>
        <strain evidence="2">NBRC 109834</strain>
    </source>
</reference>
<feature type="compositionally biased region" description="Polar residues" evidence="1">
    <location>
        <begin position="79"/>
        <end position="92"/>
    </location>
</feature>
<evidence type="ECO:0000313" key="3">
    <source>
        <dbReference type="Proteomes" id="UP000612899"/>
    </source>
</evidence>
<dbReference type="AlphaFoldDB" id="A0A8J3QC44"/>
<keyword evidence="3" id="KW-1185">Reference proteome</keyword>
<gene>
    <name evidence="2" type="ORF">Rhe02_52840</name>
</gene>
<evidence type="ECO:0000256" key="1">
    <source>
        <dbReference type="SAM" id="MobiDB-lite"/>
    </source>
</evidence>
<accession>A0A8J3QC44</accession>
<dbReference type="Proteomes" id="UP000612899">
    <property type="component" value="Unassembled WGS sequence"/>
</dbReference>
<proteinExistence type="predicted"/>
<dbReference type="EMBL" id="BONY01000034">
    <property type="protein sequence ID" value="GIH07217.1"/>
    <property type="molecule type" value="Genomic_DNA"/>
</dbReference>
<evidence type="ECO:0000313" key="2">
    <source>
        <dbReference type="EMBL" id="GIH07217.1"/>
    </source>
</evidence>
<sequence>MDSELWFVLVDNATMATAKSKQNRESQSHWEAQMMTRGVHIGRLAVVVVLLLAGCSVDKDRDPPPPEPPQTTVATTPTQISPVTASPQNPTTATPVVSCGAGEAVNVSAPGGGNLKFPAHVRICQTAPSGTVYWLVAEPLDGSKPRGDIYPKAKVDSARTETASYTVILGDGTTRPSSRLIYVMEIPATSDAKFEALRAGNKSIAKSQLSADFRTVSNQYKSDFS</sequence>
<organism evidence="2 3">
    <name type="scientific">Rhizocola hellebori</name>
    <dbReference type="NCBI Taxonomy" id="1392758"/>
    <lineage>
        <taxon>Bacteria</taxon>
        <taxon>Bacillati</taxon>
        <taxon>Actinomycetota</taxon>
        <taxon>Actinomycetes</taxon>
        <taxon>Micromonosporales</taxon>
        <taxon>Micromonosporaceae</taxon>
        <taxon>Rhizocola</taxon>
    </lineage>
</organism>
<name>A0A8J3QC44_9ACTN</name>